<dbReference type="Gene3D" id="2.40.70.10">
    <property type="entry name" value="Acid Proteases"/>
    <property type="match status" value="1"/>
</dbReference>
<protein>
    <submittedName>
        <fullName evidence="9">Reverse transcriptase domain-containing protein</fullName>
    </submittedName>
</protein>
<name>A0A6L2P2D0_TANCI</name>
<proteinExistence type="predicted"/>
<keyword evidence="5" id="KW-0378">Hydrolase</keyword>
<evidence type="ECO:0000256" key="6">
    <source>
        <dbReference type="ARBA" id="ARBA00022918"/>
    </source>
</evidence>
<keyword evidence="2" id="KW-0548">Nucleotidyltransferase</keyword>
<evidence type="ECO:0000256" key="4">
    <source>
        <dbReference type="ARBA" id="ARBA00022759"/>
    </source>
</evidence>
<dbReference type="CDD" id="cd00303">
    <property type="entry name" value="retropepsin_like"/>
    <property type="match status" value="1"/>
</dbReference>
<feature type="region of interest" description="Disordered" evidence="7">
    <location>
        <begin position="689"/>
        <end position="751"/>
    </location>
</feature>
<dbReference type="InterPro" id="IPR051320">
    <property type="entry name" value="Viral_Replic_Matur_Polypro"/>
</dbReference>
<evidence type="ECO:0000256" key="2">
    <source>
        <dbReference type="ARBA" id="ARBA00022695"/>
    </source>
</evidence>
<dbReference type="GO" id="GO:0016787">
    <property type="term" value="F:hydrolase activity"/>
    <property type="evidence" value="ECO:0007669"/>
    <property type="project" value="UniProtKB-KW"/>
</dbReference>
<dbReference type="InterPro" id="IPR041373">
    <property type="entry name" value="RT_RNaseH"/>
</dbReference>
<evidence type="ECO:0000256" key="5">
    <source>
        <dbReference type="ARBA" id="ARBA00022801"/>
    </source>
</evidence>
<feature type="domain" description="Reverse transcriptase RNase H-like" evidence="8">
    <location>
        <begin position="605"/>
        <end position="683"/>
    </location>
</feature>
<dbReference type="InterPro" id="IPR043502">
    <property type="entry name" value="DNA/RNA_pol_sf"/>
</dbReference>
<evidence type="ECO:0000256" key="3">
    <source>
        <dbReference type="ARBA" id="ARBA00022722"/>
    </source>
</evidence>
<reference evidence="9" key="1">
    <citation type="journal article" date="2019" name="Sci. Rep.">
        <title>Draft genome of Tanacetum cinerariifolium, the natural source of mosquito coil.</title>
        <authorList>
            <person name="Yamashiro T."/>
            <person name="Shiraishi A."/>
            <person name="Satake H."/>
            <person name="Nakayama K."/>
        </authorList>
    </citation>
    <scope>NUCLEOTIDE SEQUENCE</scope>
</reference>
<keyword evidence="1" id="KW-0808">Transferase</keyword>
<evidence type="ECO:0000256" key="7">
    <source>
        <dbReference type="SAM" id="MobiDB-lite"/>
    </source>
</evidence>
<comment type="caution">
    <text evidence="9">The sequence shown here is derived from an EMBL/GenBank/DDBJ whole genome shotgun (WGS) entry which is preliminary data.</text>
</comment>
<keyword evidence="4" id="KW-0255">Endonuclease</keyword>
<dbReference type="Gene3D" id="3.10.10.10">
    <property type="entry name" value="HIV Type 1 Reverse Transcriptase, subunit A, domain 1"/>
    <property type="match status" value="1"/>
</dbReference>
<evidence type="ECO:0000256" key="1">
    <source>
        <dbReference type="ARBA" id="ARBA00022679"/>
    </source>
</evidence>
<dbReference type="AlphaFoldDB" id="A0A6L2P2D0"/>
<dbReference type="PANTHER" id="PTHR33064">
    <property type="entry name" value="POL PROTEIN"/>
    <property type="match status" value="1"/>
</dbReference>
<dbReference type="PANTHER" id="PTHR33064:SF39">
    <property type="match status" value="1"/>
</dbReference>
<dbReference type="EMBL" id="BKCJ010010304">
    <property type="protein sequence ID" value="GEU90984.1"/>
    <property type="molecule type" value="Genomic_DNA"/>
</dbReference>
<dbReference type="SUPFAM" id="SSF56672">
    <property type="entry name" value="DNA/RNA polymerases"/>
    <property type="match status" value="1"/>
</dbReference>
<keyword evidence="6 9" id="KW-0695">RNA-directed DNA polymerase</keyword>
<evidence type="ECO:0000313" key="9">
    <source>
        <dbReference type="EMBL" id="GEU90984.1"/>
    </source>
</evidence>
<sequence length="777" mass="88583">MSQNRATMKTTILIHMIHRVFHNNIFVVPAVGEKLLQQEQWAYLSTHPSKRLNSFCYDDDDDEDYTYVITPDEPVLSTEELDNSLKISSGSTTTHPDISLLEYEVFYDDNIKEINSGSPTTHSDSSLYASLIFDLSINPLPPADRSDSYEFTDELIPFISPPEYDCFLFKANDAILKNMQTNMTSLINSNLELKNMFGQFMKMNTASSLGSGTLPSNTITNPKEDLKGITTRSGTAYQGPTIPTTFSSLPPVVEREIETESLILNSEPIVAPIIEPVNSPVSALKPNQRPSIPYPLRFQDQKLHDKANEQQEKFFQIFKDLNFNISFDDALILMPKFGLSIKSLLTNKDKICKLARTPLNEHCSAVLLKKLPEKLGDPDKFLISCDFPKMAECLALTDLDASINLIPLFVWNKLYLLDLSPTCMTLELADRLISPSVGVAEDFFVKVGTFHFLADFVVVDFDADPREDFKLAVQHQRRVNPKIYDIIKNEVVKIPDAGLIYPIYDSPWVSPVHCIPKKGGFTIVKNEENELIPTRLVTGWRVCIDYQRMLKRCEDTTLCLNWEKSHFMVEEGIVLGHKISKNGIEVDKAKVDVIAKLPHPTTIKVLGQHQEKLFRPVHYSSKTMTEAESNYTTTKKEMFAVVYAFEKFWSYLIMNKSIVYMDHSTLKYLFAKKDFKARLLRWVKENPKKDKIESKPDKKGKRGEARKSQKQLQWIEQEKLNKMQKEGSEMQTHAKSTKALKKERKEEGQSCNFMKVQCEGAKLPRLQSGTLKDSSCN</sequence>
<accession>A0A6L2P2D0</accession>
<dbReference type="GO" id="GO:0003964">
    <property type="term" value="F:RNA-directed DNA polymerase activity"/>
    <property type="evidence" value="ECO:0007669"/>
    <property type="project" value="UniProtKB-KW"/>
</dbReference>
<feature type="compositionally biased region" description="Basic and acidic residues" evidence="7">
    <location>
        <begin position="716"/>
        <end position="728"/>
    </location>
</feature>
<dbReference type="Pfam" id="PF17917">
    <property type="entry name" value="RT_RNaseH"/>
    <property type="match status" value="1"/>
</dbReference>
<keyword evidence="3" id="KW-0540">Nuclease</keyword>
<organism evidence="9">
    <name type="scientific">Tanacetum cinerariifolium</name>
    <name type="common">Dalmatian daisy</name>
    <name type="synonym">Chrysanthemum cinerariifolium</name>
    <dbReference type="NCBI Taxonomy" id="118510"/>
    <lineage>
        <taxon>Eukaryota</taxon>
        <taxon>Viridiplantae</taxon>
        <taxon>Streptophyta</taxon>
        <taxon>Embryophyta</taxon>
        <taxon>Tracheophyta</taxon>
        <taxon>Spermatophyta</taxon>
        <taxon>Magnoliopsida</taxon>
        <taxon>eudicotyledons</taxon>
        <taxon>Gunneridae</taxon>
        <taxon>Pentapetalae</taxon>
        <taxon>asterids</taxon>
        <taxon>campanulids</taxon>
        <taxon>Asterales</taxon>
        <taxon>Asteraceae</taxon>
        <taxon>Asteroideae</taxon>
        <taxon>Anthemideae</taxon>
        <taxon>Anthemidinae</taxon>
        <taxon>Tanacetum</taxon>
    </lineage>
</organism>
<gene>
    <name evidence="9" type="ORF">Tci_062962</name>
</gene>
<dbReference type="InterPro" id="IPR021109">
    <property type="entry name" value="Peptidase_aspartic_dom_sf"/>
</dbReference>
<dbReference type="GO" id="GO:0004519">
    <property type="term" value="F:endonuclease activity"/>
    <property type="evidence" value="ECO:0007669"/>
    <property type="project" value="UniProtKB-KW"/>
</dbReference>
<evidence type="ECO:0000259" key="8">
    <source>
        <dbReference type="Pfam" id="PF17917"/>
    </source>
</evidence>
<feature type="compositionally biased region" description="Basic and acidic residues" evidence="7">
    <location>
        <begin position="689"/>
        <end position="707"/>
    </location>
</feature>